<gene>
    <name evidence="1" type="ORF">GCM10025867_32700</name>
</gene>
<evidence type="ECO:0000313" key="2">
    <source>
        <dbReference type="Proteomes" id="UP001321486"/>
    </source>
</evidence>
<name>A0ABM8GRX6_9MICO</name>
<proteinExistence type="predicted"/>
<dbReference type="EMBL" id="AP027732">
    <property type="protein sequence ID" value="BDZ51029.1"/>
    <property type="molecule type" value="Genomic_DNA"/>
</dbReference>
<accession>A0ABM8GRX6</accession>
<sequence length="104" mass="10569">MVLALGGIATLFLVRATSTDIPRVSNIQADTKGSSIEFSWNDPGLRAGDTYVVTSGTDSSTQTATSFLAPTGTGQQVCITVTVNRSGKTGPVSAEKCASAKGNG</sequence>
<dbReference type="RefSeq" id="WP_286343890.1">
    <property type="nucleotide sequence ID" value="NZ_AP027732.1"/>
</dbReference>
<keyword evidence="2" id="KW-1185">Reference proteome</keyword>
<reference evidence="2" key="1">
    <citation type="journal article" date="2019" name="Int. J. Syst. Evol. Microbiol.">
        <title>The Global Catalogue of Microorganisms (GCM) 10K type strain sequencing project: providing services to taxonomists for standard genome sequencing and annotation.</title>
        <authorList>
            <consortium name="The Broad Institute Genomics Platform"/>
            <consortium name="The Broad Institute Genome Sequencing Center for Infectious Disease"/>
            <person name="Wu L."/>
            <person name="Ma J."/>
        </authorList>
    </citation>
    <scope>NUCLEOTIDE SEQUENCE [LARGE SCALE GENOMIC DNA]</scope>
    <source>
        <strain evidence="2">NBRC 108728</strain>
    </source>
</reference>
<protein>
    <recommendedName>
        <fullName evidence="3">Fibronectin type III domain-containing protein</fullName>
    </recommendedName>
</protein>
<dbReference type="Proteomes" id="UP001321486">
    <property type="component" value="Chromosome"/>
</dbReference>
<organism evidence="1 2">
    <name type="scientific">Frondihabitans sucicola</name>
    <dbReference type="NCBI Taxonomy" id="1268041"/>
    <lineage>
        <taxon>Bacteria</taxon>
        <taxon>Bacillati</taxon>
        <taxon>Actinomycetota</taxon>
        <taxon>Actinomycetes</taxon>
        <taxon>Micrococcales</taxon>
        <taxon>Microbacteriaceae</taxon>
        <taxon>Frondihabitans</taxon>
    </lineage>
</organism>
<evidence type="ECO:0008006" key="3">
    <source>
        <dbReference type="Google" id="ProtNLM"/>
    </source>
</evidence>
<evidence type="ECO:0000313" key="1">
    <source>
        <dbReference type="EMBL" id="BDZ51029.1"/>
    </source>
</evidence>